<evidence type="ECO:0000256" key="3">
    <source>
        <dbReference type="ARBA" id="ARBA00022448"/>
    </source>
</evidence>
<dbReference type="GO" id="GO:0005886">
    <property type="term" value="C:plasma membrane"/>
    <property type="evidence" value="ECO:0007669"/>
    <property type="project" value="UniProtKB-SubCell"/>
</dbReference>
<sequence>MASILGTFSVLKNHLKLKYTEDNAVIDNIVFRLHYRATFLILVSGSLLVSARQFFGEHIKCIIDKGSLPSYVVDTFCFFKSTYTVSKHMNKTLVELGHIPHPGVGPFTKDDEITHYVYYQWVPFVLFFQALLFYIPRYLWRNAEGGRMKALVSGLHLATLALHEEKTELESGKTIPSKRDRDEKIQQIRNAFLNRLHINRPWAYYMSFCELINFTNVLAQIYITDAFLGGAFLDLGLTTTQFEHSPGDKMTPLDIVFPKVTKCTFHKYGPSGTIQHHDALCVMALNIINEKIYIFLWFWFIILAIVTGLGLVWRMLTMLLHSRSIAFNRYIFSIACPGKYNPWNVLKLTHDYYYGDWLFLYYLAKNLDNYVFKELLEKLAYDLEERKAERLRQLKSLSPEHEPLKQA</sequence>
<gene>
    <name evidence="12" type="primary">inx</name>
    <name evidence="13" type="ORF">KQX54_012394</name>
</gene>
<keyword evidence="8 12" id="KW-1133">Transmembrane helix</keyword>
<evidence type="ECO:0000256" key="6">
    <source>
        <dbReference type="ARBA" id="ARBA00022868"/>
    </source>
</evidence>
<evidence type="ECO:0000256" key="7">
    <source>
        <dbReference type="ARBA" id="ARBA00022949"/>
    </source>
</evidence>
<dbReference type="PANTHER" id="PTHR11893:SF38">
    <property type="entry name" value="INNEXIN INX7"/>
    <property type="match status" value="1"/>
</dbReference>
<comment type="subcellular location">
    <subcellularLocation>
        <location evidence="1">Cell junction</location>
        <location evidence="1">Gap junction</location>
    </subcellularLocation>
    <subcellularLocation>
        <location evidence="2 12">Cell membrane</location>
        <topology evidence="2 12">Multi-pass membrane protein</topology>
    </subcellularLocation>
</comment>
<dbReference type="PANTHER" id="PTHR11893">
    <property type="entry name" value="INNEXIN"/>
    <property type="match status" value="1"/>
</dbReference>
<keyword evidence="7" id="KW-0965">Cell junction</keyword>
<dbReference type="GO" id="GO:0005243">
    <property type="term" value="F:gap junction channel activity"/>
    <property type="evidence" value="ECO:0007669"/>
    <property type="project" value="TreeGrafter"/>
</dbReference>
<accession>A0AAV7J1F7</accession>
<evidence type="ECO:0000256" key="8">
    <source>
        <dbReference type="ARBA" id="ARBA00022989"/>
    </source>
</evidence>
<keyword evidence="3 12" id="KW-0813">Transport</keyword>
<feature type="transmembrane region" description="Helical" evidence="12">
    <location>
        <begin position="118"/>
        <end position="140"/>
    </location>
</feature>
<comment type="caution">
    <text evidence="12">Lacks conserved residue(s) required for the propagation of feature annotation.</text>
</comment>
<dbReference type="GO" id="GO:0007602">
    <property type="term" value="P:phototransduction"/>
    <property type="evidence" value="ECO:0007669"/>
    <property type="project" value="TreeGrafter"/>
</dbReference>
<dbReference type="AlphaFoldDB" id="A0AAV7J1F7"/>
<keyword evidence="11 12" id="KW-0407">Ion channel</keyword>
<keyword evidence="10 12" id="KW-0472">Membrane</keyword>
<keyword evidence="4" id="KW-1003">Cell membrane</keyword>
<keyword evidence="14" id="KW-1185">Reference proteome</keyword>
<dbReference type="Proteomes" id="UP000826195">
    <property type="component" value="Unassembled WGS sequence"/>
</dbReference>
<keyword evidence="6" id="KW-0303">Gap junction</keyword>
<evidence type="ECO:0000256" key="12">
    <source>
        <dbReference type="RuleBase" id="RU010713"/>
    </source>
</evidence>
<dbReference type="PROSITE" id="PS51013">
    <property type="entry name" value="PANNEXIN"/>
    <property type="match status" value="1"/>
</dbReference>
<comment type="function">
    <text evidence="12">Structural component of the gap junctions.</text>
</comment>
<evidence type="ECO:0000256" key="1">
    <source>
        <dbReference type="ARBA" id="ARBA00004610"/>
    </source>
</evidence>
<comment type="caution">
    <text evidence="13">The sequence shown here is derived from an EMBL/GenBank/DDBJ whole genome shotgun (WGS) entry which is preliminary data.</text>
</comment>
<comment type="similarity">
    <text evidence="12">Belongs to the pannexin family.</text>
</comment>
<dbReference type="GO" id="GO:0005921">
    <property type="term" value="C:gap junction"/>
    <property type="evidence" value="ECO:0007669"/>
    <property type="project" value="UniProtKB-SubCell"/>
</dbReference>
<evidence type="ECO:0000256" key="11">
    <source>
        <dbReference type="ARBA" id="ARBA00023303"/>
    </source>
</evidence>
<evidence type="ECO:0000256" key="2">
    <source>
        <dbReference type="ARBA" id="ARBA00004651"/>
    </source>
</evidence>
<evidence type="ECO:0000313" key="13">
    <source>
        <dbReference type="EMBL" id="KAH0564494.1"/>
    </source>
</evidence>
<organism evidence="13 14">
    <name type="scientific">Cotesia glomerata</name>
    <name type="common">Lepidopteran parasitic wasp</name>
    <name type="synonym">Apanteles glomeratus</name>
    <dbReference type="NCBI Taxonomy" id="32391"/>
    <lineage>
        <taxon>Eukaryota</taxon>
        <taxon>Metazoa</taxon>
        <taxon>Ecdysozoa</taxon>
        <taxon>Arthropoda</taxon>
        <taxon>Hexapoda</taxon>
        <taxon>Insecta</taxon>
        <taxon>Pterygota</taxon>
        <taxon>Neoptera</taxon>
        <taxon>Endopterygota</taxon>
        <taxon>Hymenoptera</taxon>
        <taxon>Apocrita</taxon>
        <taxon>Ichneumonoidea</taxon>
        <taxon>Braconidae</taxon>
        <taxon>Microgastrinae</taxon>
        <taxon>Cotesia</taxon>
    </lineage>
</organism>
<dbReference type="Pfam" id="PF00876">
    <property type="entry name" value="Innexin"/>
    <property type="match status" value="1"/>
</dbReference>
<keyword evidence="9 12" id="KW-0406">Ion transport</keyword>
<evidence type="ECO:0000256" key="9">
    <source>
        <dbReference type="ARBA" id="ARBA00023065"/>
    </source>
</evidence>
<keyword evidence="5 12" id="KW-0812">Transmembrane</keyword>
<proteinExistence type="inferred from homology"/>
<evidence type="ECO:0000313" key="14">
    <source>
        <dbReference type="Proteomes" id="UP000826195"/>
    </source>
</evidence>
<evidence type="ECO:0000256" key="5">
    <source>
        <dbReference type="ARBA" id="ARBA00022692"/>
    </source>
</evidence>
<dbReference type="InterPro" id="IPR000990">
    <property type="entry name" value="Innexin"/>
</dbReference>
<reference evidence="13 14" key="1">
    <citation type="journal article" date="2021" name="J. Hered.">
        <title>A chromosome-level genome assembly of the parasitoid wasp, Cotesia glomerata (Hymenoptera: Braconidae).</title>
        <authorList>
            <person name="Pinto B.J."/>
            <person name="Weis J.J."/>
            <person name="Gamble T."/>
            <person name="Ode P.J."/>
            <person name="Paul R."/>
            <person name="Zaspel J.M."/>
        </authorList>
    </citation>
    <scope>NUCLEOTIDE SEQUENCE [LARGE SCALE GENOMIC DNA]</scope>
    <source>
        <strain evidence="13">CgM1</strain>
    </source>
</reference>
<dbReference type="PRINTS" id="PR01262">
    <property type="entry name" value="INNEXIN"/>
</dbReference>
<feature type="transmembrane region" description="Helical" evidence="12">
    <location>
        <begin position="292"/>
        <end position="313"/>
    </location>
</feature>
<evidence type="ECO:0000256" key="4">
    <source>
        <dbReference type="ARBA" id="ARBA00022475"/>
    </source>
</evidence>
<dbReference type="EMBL" id="JAHXZJ010000002">
    <property type="protein sequence ID" value="KAH0564494.1"/>
    <property type="molecule type" value="Genomic_DNA"/>
</dbReference>
<dbReference type="GO" id="GO:0034220">
    <property type="term" value="P:monoatomic ion transmembrane transport"/>
    <property type="evidence" value="ECO:0007669"/>
    <property type="project" value="UniProtKB-KW"/>
</dbReference>
<evidence type="ECO:0000256" key="10">
    <source>
        <dbReference type="ARBA" id="ARBA00023136"/>
    </source>
</evidence>
<protein>
    <recommendedName>
        <fullName evidence="12">Innexin</fullName>
    </recommendedName>
</protein>
<name>A0AAV7J1F7_COTGL</name>